<dbReference type="Proteomes" id="UP001194696">
    <property type="component" value="Unassembled WGS sequence"/>
</dbReference>
<organism evidence="2 3">
    <name type="scientific">Linnemannia gamsii</name>
    <dbReference type="NCBI Taxonomy" id="64522"/>
    <lineage>
        <taxon>Eukaryota</taxon>
        <taxon>Fungi</taxon>
        <taxon>Fungi incertae sedis</taxon>
        <taxon>Mucoromycota</taxon>
        <taxon>Mortierellomycotina</taxon>
        <taxon>Mortierellomycetes</taxon>
        <taxon>Mortierellales</taxon>
        <taxon>Mortierellaceae</taxon>
        <taxon>Linnemannia</taxon>
    </lineage>
</organism>
<keyword evidence="1" id="KW-0732">Signal</keyword>
<comment type="caution">
    <text evidence="2">The sequence shown here is derived from an EMBL/GenBank/DDBJ whole genome shotgun (WGS) entry which is preliminary data.</text>
</comment>
<accession>A0ABQ7KGN8</accession>
<evidence type="ECO:0000256" key="1">
    <source>
        <dbReference type="SAM" id="SignalP"/>
    </source>
</evidence>
<gene>
    <name evidence="2" type="ORF">BGZ96_004514</name>
</gene>
<keyword evidence="3" id="KW-1185">Reference proteome</keyword>
<proteinExistence type="predicted"/>
<sequence length="79" mass="8765">MKSFTTFLFTAVAFFAVTSAVPVESDTIVESDTRNQDCKKPIQAAFNVCQPNGKSATECQEIYDKANKKCDDKYPTSRS</sequence>
<evidence type="ECO:0000313" key="2">
    <source>
        <dbReference type="EMBL" id="KAG0297863.1"/>
    </source>
</evidence>
<dbReference type="EMBL" id="JAAAIM010000021">
    <property type="protein sequence ID" value="KAG0297863.1"/>
    <property type="molecule type" value="Genomic_DNA"/>
</dbReference>
<name>A0ABQ7KGN8_9FUNG</name>
<reference evidence="2 3" key="1">
    <citation type="journal article" date="2020" name="Fungal Divers.">
        <title>Resolving the Mortierellaceae phylogeny through synthesis of multi-gene phylogenetics and phylogenomics.</title>
        <authorList>
            <person name="Vandepol N."/>
            <person name="Liber J."/>
            <person name="Desiro A."/>
            <person name="Na H."/>
            <person name="Kennedy M."/>
            <person name="Barry K."/>
            <person name="Grigoriev I.V."/>
            <person name="Miller A.N."/>
            <person name="O'Donnell K."/>
            <person name="Stajich J.E."/>
            <person name="Bonito G."/>
        </authorList>
    </citation>
    <scope>NUCLEOTIDE SEQUENCE [LARGE SCALE GENOMIC DNA]</scope>
    <source>
        <strain evidence="2 3">AD045</strain>
    </source>
</reference>
<feature type="chain" id="PRO_5045907425" evidence="1">
    <location>
        <begin position="21"/>
        <end position="79"/>
    </location>
</feature>
<protein>
    <submittedName>
        <fullName evidence="2">Uncharacterized protein</fullName>
    </submittedName>
</protein>
<feature type="signal peptide" evidence="1">
    <location>
        <begin position="1"/>
        <end position="20"/>
    </location>
</feature>
<evidence type="ECO:0000313" key="3">
    <source>
        <dbReference type="Proteomes" id="UP001194696"/>
    </source>
</evidence>